<proteinExistence type="predicted"/>
<evidence type="ECO:0000313" key="2">
    <source>
        <dbReference type="EMBL" id="KAG0478078.1"/>
    </source>
</evidence>
<reference evidence="2 3" key="1">
    <citation type="journal article" date="2020" name="Nat. Food">
        <title>A phased Vanilla planifolia genome enables genetic improvement of flavour and production.</title>
        <authorList>
            <person name="Hasing T."/>
            <person name="Tang H."/>
            <person name="Brym M."/>
            <person name="Khazi F."/>
            <person name="Huang T."/>
            <person name="Chambers A.H."/>
        </authorList>
    </citation>
    <scope>NUCLEOTIDE SEQUENCE [LARGE SCALE GENOMIC DNA]</scope>
    <source>
        <tissue evidence="2">Leaf</tissue>
    </source>
</reference>
<evidence type="ECO:0000256" key="1">
    <source>
        <dbReference type="SAM" id="Phobius"/>
    </source>
</evidence>
<keyword evidence="1" id="KW-1133">Transmembrane helix</keyword>
<gene>
    <name evidence="2" type="ORF">HPP92_012797</name>
</gene>
<name>A0A835QUF1_VANPL</name>
<protein>
    <submittedName>
        <fullName evidence="2">Uncharacterized protein</fullName>
    </submittedName>
</protein>
<comment type="caution">
    <text evidence="2">The sequence shown here is derived from an EMBL/GenBank/DDBJ whole genome shotgun (WGS) entry which is preliminary data.</text>
</comment>
<accession>A0A835QUF1</accession>
<dbReference type="AlphaFoldDB" id="A0A835QUF1"/>
<feature type="transmembrane region" description="Helical" evidence="1">
    <location>
        <begin position="24"/>
        <end position="43"/>
    </location>
</feature>
<dbReference type="Proteomes" id="UP000639772">
    <property type="component" value="Chromosome 6"/>
</dbReference>
<keyword evidence="1" id="KW-0812">Transmembrane</keyword>
<evidence type="ECO:0000313" key="3">
    <source>
        <dbReference type="Proteomes" id="UP000639772"/>
    </source>
</evidence>
<sequence>MALGWRLGMQQTQLNYMGHMNPKTLLGALGSFAWGLMAIWSFGEAKITSRALRRPYAATSFAVPSAPYSAEY</sequence>
<organism evidence="2 3">
    <name type="scientific">Vanilla planifolia</name>
    <name type="common">Vanilla</name>
    <dbReference type="NCBI Taxonomy" id="51239"/>
    <lineage>
        <taxon>Eukaryota</taxon>
        <taxon>Viridiplantae</taxon>
        <taxon>Streptophyta</taxon>
        <taxon>Embryophyta</taxon>
        <taxon>Tracheophyta</taxon>
        <taxon>Spermatophyta</taxon>
        <taxon>Magnoliopsida</taxon>
        <taxon>Liliopsida</taxon>
        <taxon>Asparagales</taxon>
        <taxon>Orchidaceae</taxon>
        <taxon>Vanilloideae</taxon>
        <taxon>Vanilleae</taxon>
        <taxon>Vanilla</taxon>
    </lineage>
</organism>
<dbReference type="EMBL" id="JADCNM010000006">
    <property type="protein sequence ID" value="KAG0478078.1"/>
    <property type="molecule type" value="Genomic_DNA"/>
</dbReference>
<keyword evidence="1" id="KW-0472">Membrane</keyword>